<proteinExistence type="predicted"/>
<name>A0A0M3IXD5_ASCLU</name>
<dbReference type="AlphaFoldDB" id="A0A0M3IXD5"/>
<dbReference type="Proteomes" id="UP000036681">
    <property type="component" value="Unplaced"/>
</dbReference>
<organism evidence="1 2">
    <name type="scientific">Ascaris lumbricoides</name>
    <name type="common">Giant roundworm</name>
    <dbReference type="NCBI Taxonomy" id="6252"/>
    <lineage>
        <taxon>Eukaryota</taxon>
        <taxon>Metazoa</taxon>
        <taxon>Ecdysozoa</taxon>
        <taxon>Nematoda</taxon>
        <taxon>Chromadorea</taxon>
        <taxon>Rhabditida</taxon>
        <taxon>Spirurina</taxon>
        <taxon>Ascaridomorpha</taxon>
        <taxon>Ascaridoidea</taxon>
        <taxon>Ascarididae</taxon>
        <taxon>Ascaris</taxon>
    </lineage>
</organism>
<accession>A0A0M3IXD5</accession>
<keyword evidence="1" id="KW-1185">Reference proteome</keyword>
<dbReference type="WBParaSite" id="ALUE_0002341301-mRNA-1">
    <property type="protein sequence ID" value="ALUE_0002341301-mRNA-1"/>
    <property type="gene ID" value="ALUE_0002341301"/>
</dbReference>
<evidence type="ECO:0000313" key="2">
    <source>
        <dbReference type="WBParaSite" id="ALUE_0002341301-mRNA-1"/>
    </source>
</evidence>
<protein>
    <submittedName>
        <fullName evidence="2">Uncharacterized protein</fullName>
    </submittedName>
</protein>
<sequence>MYQYERIIQMHLSNRFHSYSECVHTCAIATYIMEWTCC</sequence>
<evidence type="ECO:0000313" key="1">
    <source>
        <dbReference type="Proteomes" id="UP000036681"/>
    </source>
</evidence>
<reference evidence="2" key="1">
    <citation type="submission" date="2017-02" db="UniProtKB">
        <authorList>
            <consortium name="WormBaseParasite"/>
        </authorList>
    </citation>
    <scope>IDENTIFICATION</scope>
</reference>